<dbReference type="InterPro" id="IPR002657">
    <property type="entry name" value="BilAc:Na_symport/Acr3"/>
</dbReference>
<dbReference type="Gene3D" id="1.20.1530.20">
    <property type="match status" value="1"/>
</dbReference>
<keyword evidence="5 7" id="KW-1133">Transmembrane helix</keyword>
<dbReference type="EMBL" id="SMOL01000081">
    <property type="protein sequence ID" value="KAB2634250.1"/>
    <property type="molecule type" value="Genomic_DNA"/>
</dbReference>
<dbReference type="PANTHER" id="PTHR10361:SF33">
    <property type="entry name" value="SODIUM_METABOLITE COTRANSPORTER BASS3, CHLOROPLASTIC-RELATED"/>
    <property type="match status" value="1"/>
</dbReference>
<dbReference type="PANTHER" id="PTHR10361">
    <property type="entry name" value="SODIUM-BILE ACID COTRANSPORTER"/>
    <property type="match status" value="1"/>
</dbReference>
<accession>A0A5N5I987</accession>
<evidence type="ECO:0000256" key="5">
    <source>
        <dbReference type="ARBA" id="ARBA00022989"/>
    </source>
</evidence>
<evidence type="ECO:0000256" key="4">
    <source>
        <dbReference type="ARBA" id="ARBA00022692"/>
    </source>
</evidence>
<comment type="subcellular location">
    <subcellularLocation>
        <location evidence="2">Membrane</location>
        <topology evidence="2">Multi-pass membrane protein</topology>
    </subcellularLocation>
    <subcellularLocation>
        <location evidence="1">Plastid</location>
        <location evidence="1">Chloroplast envelope</location>
    </subcellularLocation>
</comment>
<dbReference type="Proteomes" id="UP000327157">
    <property type="component" value="Unassembled WGS sequence"/>
</dbReference>
<dbReference type="InterPro" id="IPR004710">
    <property type="entry name" value="Bilac:Na_transpt"/>
</dbReference>
<reference evidence="8 9" key="1">
    <citation type="submission" date="2019-09" db="EMBL/GenBank/DDBJ databases">
        <authorList>
            <person name="Ou C."/>
        </authorList>
    </citation>
    <scope>NUCLEOTIDE SEQUENCE [LARGE SCALE GENOMIC DNA]</scope>
    <source>
        <strain evidence="8">S2</strain>
        <tissue evidence="8">Leaf</tissue>
    </source>
</reference>
<evidence type="ECO:0000256" key="2">
    <source>
        <dbReference type="ARBA" id="ARBA00004141"/>
    </source>
</evidence>
<dbReference type="GO" id="GO:0009941">
    <property type="term" value="C:chloroplast envelope"/>
    <property type="evidence" value="ECO:0007669"/>
    <property type="project" value="UniProtKB-SubCell"/>
</dbReference>
<evidence type="ECO:0000313" key="9">
    <source>
        <dbReference type="Proteomes" id="UP000327157"/>
    </source>
</evidence>
<comment type="similarity">
    <text evidence="3">Belongs to the bile acid:sodium symporter (BASS) (TC 2.A.28) family.</text>
</comment>
<dbReference type="OrthoDB" id="203097at2759"/>
<evidence type="ECO:0000256" key="6">
    <source>
        <dbReference type="ARBA" id="ARBA00023136"/>
    </source>
</evidence>
<evidence type="ECO:0000256" key="7">
    <source>
        <dbReference type="SAM" id="Phobius"/>
    </source>
</evidence>
<dbReference type="GO" id="GO:0016020">
    <property type="term" value="C:membrane"/>
    <property type="evidence" value="ECO:0007669"/>
    <property type="project" value="UniProtKB-SubCell"/>
</dbReference>
<reference evidence="8 9" key="2">
    <citation type="submission" date="2019-11" db="EMBL/GenBank/DDBJ databases">
        <title>A de novo genome assembly of a pear dwarfing rootstock.</title>
        <authorList>
            <person name="Wang F."/>
            <person name="Wang J."/>
            <person name="Li S."/>
            <person name="Zhang Y."/>
            <person name="Fang M."/>
            <person name="Ma L."/>
            <person name="Zhao Y."/>
            <person name="Jiang S."/>
        </authorList>
    </citation>
    <scope>NUCLEOTIDE SEQUENCE [LARGE SCALE GENOMIC DNA]</scope>
    <source>
        <strain evidence="8">S2</strain>
        <tissue evidence="8">Leaf</tissue>
    </source>
</reference>
<keyword evidence="4 7" id="KW-0812">Transmembrane</keyword>
<name>A0A5N5I987_9ROSA</name>
<dbReference type="AlphaFoldDB" id="A0A5N5I987"/>
<keyword evidence="9" id="KW-1185">Reference proteome</keyword>
<sequence>MLSIGIKLSIDDFVLAFKRSLPLSVGFIAQYVLKPVLGVLTANIFGVPRMFYAGFVLTAYVAGAQLSSYASFLSK</sequence>
<protein>
    <submittedName>
        <fullName evidence="8">Sodium/metabolite cotransporter BASS3</fullName>
    </submittedName>
</protein>
<keyword evidence="6 7" id="KW-0472">Membrane</keyword>
<evidence type="ECO:0000313" key="8">
    <source>
        <dbReference type="EMBL" id="KAB2634250.1"/>
    </source>
</evidence>
<feature type="transmembrane region" description="Helical" evidence="7">
    <location>
        <begin position="51"/>
        <end position="72"/>
    </location>
</feature>
<dbReference type="Pfam" id="PF01758">
    <property type="entry name" value="SBF"/>
    <property type="match status" value="1"/>
</dbReference>
<organism evidence="8 9">
    <name type="scientific">Pyrus ussuriensis x Pyrus communis</name>
    <dbReference type="NCBI Taxonomy" id="2448454"/>
    <lineage>
        <taxon>Eukaryota</taxon>
        <taxon>Viridiplantae</taxon>
        <taxon>Streptophyta</taxon>
        <taxon>Embryophyta</taxon>
        <taxon>Tracheophyta</taxon>
        <taxon>Spermatophyta</taxon>
        <taxon>Magnoliopsida</taxon>
        <taxon>eudicotyledons</taxon>
        <taxon>Gunneridae</taxon>
        <taxon>Pentapetalae</taxon>
        <taxon>rosids</taxon>
        <taxon>fabids</taxon>
        <taxon>Rosales</taxon>
        <taxon>Rosaceae</taxon>
        <taxon>Amygdaloideae</taxon>
        <taxon>Maleae</taxon>
        <taxon>Pyrus</taxon>
    </lineage>
</organism>
<evidence type="ECO:0000256" key="1">
    <source>
        <dbReference type="ARBA" id="ARBA00004119"/>
    </source>
</evidence>
<gene>
    <name evidence="8" type="ORF">D8674_042771</name>
</gene>
<dbReference type="InterPro" id="IPR038770">
    <property type="entry name" value="Na+/solute_symporter_sf"/>
</dbReference>
<proteinExistence type="inferred from homology"/>
<evidence type="ECO:0000256" key="3">
    <source>
        <dbReference type="ARBA" id="ARBA00006528"/>
    </source>
</evidence>
<comment type="caution">
    <text evidence="8">The sequence shown here is derived from an EMBL/GenBank/DDBJ whole genome shotgun (WGS) entry which is preliminary data.</text>
</comment>
<feature type="transmembrane region" description="Helical" evidence="7">
    <location>
        <begin position="21"/>
        <end position="45"/>
    </location>
</feature>